<keyword evidence="3" id="KW-1185">Reference proteome</keyword>
<comment type="caution">
    <text evidence="2">The sequence shown here is derived from an EMBL/GenBank/DDBJ whole genome shotgun (WGS) entry which is preliminary data.</text>
</comment>
<reference evidence="2 3" key="1">
    <citation type="journal article" date="2024" name="Science">
        <title>Giant polyketide synthase enzymes in the biosynthesis of giant marine polyether toxins.</title>
        <authorList>
            <person name="Fallon T.R."/>
            <person name="Shende V.V."/>
            <person name="Wierzbicki I.H."/>
            <person name="Pendleton A.L."/>
            <person name="Watervoot N.F."/>
            <person name="Auber R.P."/>
            <person name="Gonzalez D.J."/>
            <person name="Wisecaver J.H."/>
            <person name="Moore B.S."/>
        </authorList>
    </citation>
    <scope>NUCLEOTIDE SEQUENCE [LARGE SCALE GENOMIC DNA]</scope>
    <source>
        <strain evidence="2 3">12B1</strain>
    </source>
</reference>
<keyword evidence="1" id="KW-0732">Signal</keyword>
<gene>
    <name evidence="2" type="ORF">AB1Y20_001609</name>
</gene>
<dbReference type="EMBL" id="JBGBPQ010000001">
    <property type="protein sequence ID" value="KAL1530710.1"/>
    <property type="molecule type" value="Genomic_DNA"/>
</dbReference>
<dbReference type="Proteomes" id="UP001515480">
    <property type="component" value="Unassembled WGS sequence"/>
</dbReference>
<feature type="signal peptide" evidence="1">
    <location>
        <begin position="1"/>
        <end position="16"/>
    </location>
</feature>
<feature type="chain" id="PRO_5044209752" evidence="1">
    <location>
        <begin position="17"/>
        <end position="146"/>
    </location>
</feature>
<protein>
    <submittedName>
        <fullName evidence="2">Uncharacterized protein</fullName>
    </submittedName>
</protein>
<evidence type="ECO:0000256" key="1">
    <source>
        <dbReference type="SAM" id="SignalP"/>
    </source>
</evidence>
<dbReference type="AlphaFoldDB" id="A0AB34KE43"/>
<sequence length="146" mass="15881">MLLAALLAVPTRAAPALRTSMALLPLPIQSTRPRLLRPGQQCMSAPSARIDSFQTVSVLCAKCDTLLFRYKKKNGLKSKLVKCYRERICSDPAGLLSRAAEGRGGSPERTDAAWHCPSCHTQFARDALIHGRPALKLVGGKVRMAK</sequence>
<evidence type="ECO:0000313" key="2">
    <source>
        <dbReference type="EMBL" id="KAL1530710.1"/>
    </source>
</evidence>
<name>A0AB34KE43_PRYPA</name>
<proteinExistence type="predicted"/>
<evidence type="ECO:0000313" key="3">
    <source>
        <dbReference type="Proteomes" id="UP001515480"/>
    </source>
</evidence>
<organism evidence="2 3">
    <name type="scientific">Prymnesium parvum</name>
    <name type="common">Toxic golden alga</name>
    <dbReference type="NCBI Taxonomy" id="97485"/>
    <lineage>
        <taxon>Eukaryota</taxon>
        <taxon>Haptista</taxon>
        <taxon>Haptophyta</taxon>
        <taxon>Prymnesiophyceae</taxon>
        <taxon>Prymnesiales</taxon>
        <taxon>Prymnesiaceae</taxon>
        <taxon>Prymnesium</taxon>
    </lineage>
</organism>
<accession>A0AB34KE43</accession>